<proteinExistence type="predicted"/>
<keyword evidence="2" id="KW-1185">Reference proteome</keyword>
<evidence type="ECO:0000313" key="2">
    <source>
        <dbReference type="Proteomes" id="UP000179807"/>
    </source>
</evidence>
<dbReference type="EMBL" id="MLAK01000679">
    <property type="protein sequence ID" value="OHT08063.1"/>
    <property type="molecule type" value="Genomic_DNA"/>
</dbReference>
<accession>A0A1J4K9G3</accession>
<dbReference type="OrthoDB" id="10419394at2759"/>
<dbReference type="AlphaFoldDB" id="A0A1J4K9G3"/>
<sequence>MYTPSITKHRKSLRQSICSFYPGVEPATIFRRICPRGSSIIGMADLEPYCEKGSVPACSLEMVFAPYNVKNVQISKNQFIHFMNDDLPRYEKETAKTSSLSKRQNFILTKFIGNLRVKFGSTITQRWTSALSRNPPNTINTSLRVSALCHLFYEMNLPFTVSEFVDSLFAFYGSKIESITFKQFGELFSSIQ</sequence>
<gene>
    <name evidence="1" type="ORF">TRFO_23605</name>
</gene>
<dbReference type="Proteomes" id="UP000179807">
    <property type="component" value="Unassembled WGS sequence"/>
</dbReference>
<dbReference type="VEuPathDB" id="TrichDB:TRFO_23605"/>
<dbReference type="RefSeq" id="XP_068361199.1">
    <property type="nucleotide sequence ID" value="XM_068503252.1"/>
</dbReference>
<evidence type="ECO:0000313" key="1">
    <source>
        <dbReference type="EMBL" id="OHT08063.1"/>
    </source>
</evidence>
<reference evidence="1" key="1">
    <citation type="submission" date="2016-10" db="EMBL/GenBank/DDBJ databases">
        <authorList>
            <person name="Benchimol M."/>
            <person name="Almeida L.G."/>
            <person name="Vasconcelos A.T."/>
            <person name="Perreira-Neves A."/>
            <person name="Rosa I.A."/>
            <person name="Tasca T."/>
            <person name="Bogo M.R."/>
            <person name="de Souza W."/>
        </authorList>
    </citation>
    <scope>NUCLEOTIDE SEQUENCE [LARGE SCALE GENOMIC DNA]</scope>
    <source>
        <strain evidence="1">K</strain>
    </source>
</reference>
<dbReference type="GeneID" id="94837956"/>
<name>A0A1J4K9G3_9EUKA</name>
<protein>
    <submittedName>
        <fullName evidence="1">Uncharacterized protein</fullName>
    </submittedName>
</protein>
<comment type="caution">
    <text evidence="1">The sequence shown here is derived from an EMBL/GenBank/DDBJ whole genome shotgun (WGS) entry which is preliminary data.</text>
</comment>
<organism evidence="1 2">
    <name type="scientific">Tritrichomonas foetus</name>
    <dbReference type="NCBI Taxonomy" id="1144522"/>
    <lineage>
        <taxon>Eukaryota</taxon>
        <taxon>Metamonada</taxon>
        <taxon>Parabasalia</taxon>
        <taxon>Tritrichomonadida</taxon>
        <taxon>Tritrichomonadidae</taxon>
        <taxon>Tritrichomonas</taxon>
    </lineage>
</organism>